<dbReference type="PANTHER" id="PTHR47154">
    <property type="entry name" value="G-PROTEIN COUPLED RECEPTOR MTH-RELATED"/>
    <property type="match status" value="1"/>
</dbReference>
<feature type="transmembrane region" description="Helical" evidence="1">
    <location>
        <begin position="368"/>
        <end position="389"/>
    </location>
</feature>
<reference evidence="2" key="2">
    <citation type="submission" date="2022-10" db="EMBL/GenBank/DDBJ databases">
        <authorList>
            <consortium name="ENA_rothamsted_submissions"/>
            <consortium name="culmorum"/>
            <person name="King R."/>
        </authorList>
    </citation>
    <scope>NUCLEOTIDE SEQUENCE</scope>
</reference>
<evidence type="ECO:0000256" key="1">
    <source>
        <dbReference type="SAM" id="Phobius"/>
    </source>
</evidence>
<organism evidence="2 3">
    <name type="scientific">Chironomus riparius</name>
    <dbReference type="NCBI Taxonomy" id="315576"/>
    <lineage>
        <taxon>Eukaryota</taxon>
        <taxon>Metazoa</taxon>
        <taxon>Ecdysozoa</taxon>
        <taxon>Arthropoda</taxon>
        <taxon>Hexapoda</taxon>
        <taxon>Insecta</taxon>
        <taxon>Pterygota</taxon>
        <taxon>Neoptera</taxon>
        <taxon>Endopterygota</taxon>
        <taxon>Diptera</taxon>
        <taxon>Nematocera</taxon>
        <taxon>Chironomoidea</taxon>
        <taxon>Chironomidae</taxon>
        <taxon>Chironominae</taxon>
        <taxon>Chironomus</taxon>
    </lineage>
</organism>
<feature type="transmembrane region" description="Helical" evidence="1">
    <location>
        <begin position="338"/>
        <end position="361"/>
    </location>
</feature>
<name>A0A9N9RXE2_9DIPT</name>
<proteinExistence type="predicted"/>
<protein>
    <submittedName>
        <fullName evidence="2">Uncharacterized protein</fullName>
    </submittedName>
</protein>
<feature type="transmembrane region" description="Helical" evidence="1">
    <location>
        <begin position="295"/>
        <end position="318"/>
    </location>
</feature>
<feature type="transmembrane region" description="Helical" evidence="1">
    <location>
        <begin position="6"/>
        <end position="26"/>
    </location>
</feature>
<dbReference type="PANTHER" id="PTHR47154:SF2">
    <property type="entry name" value="G-PROTEIN COUPLED RECEPTOR MTH-RELATED"/>
    <property type="match status" value="1"/>
</dbReference>
<dbReference type="GO" id="GO:0005886">
    <property type="term" value="C:plasma membrane"/>
    <property type="evidence" value="ECO:0007669"/>
    <property type="project" value="TreeGrafter"/>
</dbReference>
<evidence type="ECO:0000313" key="3">
    <source>
        <dbReference type="Proteomes" id="UP001153620"/>
    </source>
</evidence>
<dbReference type="OrthoDB" id="8024228at2759"/>
<keyword evidence="1" id="KW-0812">Transmembrane</keyword>
<dbReference type="Proteomes" id="UP001153620">
    <property type="component" value="Chromosome 2"/>
</dbReference>
<keyword evidence="1" id="KW-0472">Membrane</keyword>
<dbReference type="EMBL" id="OU895878">
    <property type="protein sequence ID" value="CAG9805356.1"/>
    <property type="molecule type" value="Genomic_DNA"/>
</dbReference>
<dbReference type="Gene3D" id="1.20.1070.10">
    <property type="entry name" value="Rhodopsin 7-helix transmembrane proteins"/>
    <property type="match status" value="1"/>
</dbReference>
<keyword evidence="3" id="KW-1185">Reference proteome</keyword>
<dbReference type="GO" id="GO:0008528">
    <property type="term" value="F:G protein-coupled peptide receptor activity"/>
    <property type="evidence" value="ECO:0007669"/>
    <property type="project" value="TreeGrafter"/>
</dbReference>
<feature type="transmembrane region" description="Helical" evidence="1">
    <location>
        <begin position="222"/>
        <end position="245"/>
    </location>
</feature>
<feature type="transmembrane region" description="Helical" evidence="1">
    <location>
        <begin position="265"/>
        <end position="283"/>
    </location>
</feature>
<dbReference type="InterPro" id="IPR051384">
    <property type="entry name" value="Mth_GPCR"/>
</dbReference>
<sequence>MNWKKLVANSASLIYLILISLFFFFFKTDFICRFEKPCLRFCSSDTEKYSNVLLFDEFIDSNVTYWFQNNYNLTNIFRGPPYCNGEMKLLETVKNKYNDEDEEEDVDDEDNGMLSIYENGHLYKNGEAYTINTYCLKRDEDASHKFVAMICVKDKLTVNQSALVAISVISIIILTSTLSVYLYYPELRDFYGKMIIYFLISMICSSVTPLRVFDDKNFMFKIINFVMAFGFTSGNLWLNSMVLNVYFRCRDFRSSKSKDGNFSSYASYVGVFTTFVLMFILWEMTILRHSSAIKFIALVHSFLIFNDFVVLIITSFIIKNISKQIGFSERAEFEKEKKIFWIYVKLFAIMSLTWSTQIYAFENEEIRFDCLTVAFIMLFSTLNVAGLFMGRKKVIDLVTRNN</sequence>
<keyword evidence="1" id="KW-1133">Transmembrane helix</keyword>
<feature type="transmembrane region" description="Helical" evidence="1">
    <location>
        <begin position="162"/>
        <end position="184"/>
    </location>
</feature>
<dbReference type="AlphaFoldDB" id="A0A9N9RXE2"/>
<gene>
    <name evidence="2" type="ORF">CHIRRI_LOCUS8228</name>
</gene>
<evidence type="ECO:0000313" key="2">
    <source>
        <dbReference type="EMBL" id="CAG9805356.1"/>
    </source>
</evidence>
<reference evidence="2" key="1">
    <citation type="submission" date="2022-01" db="EMBL/GenBank/DDBJ databases">
        <authorList>
            <person name="King R."/>
        </authorList>
    </citation>
    <scope>NUCLEOTIDE SEQUENCE</scope>
</reference>
<feature type="transmembrane region" description="Helical" evidence="1">
    <location>
        <begin position="190"/>
        <end position="210"/>
    </location>
</feature>
<accession>A0A9N9RXE2</accession>